<comment type="subcellular location">
    <subcellularLocation>
        <location evidence="1 9">Cell membrane</location>
        <topology evidence="1 9">Multi-pass membrane protein</topology>
    </subcellularLocation>
</comment>
<keyword evidence="12" id="KW-1185">Reference proteome</keyword>
<evidence type="ECO:0000256" key="9">
    <source>
        <dbReference type="RuleBase" id="RU363032"/>
    </source>
</evidence>
<evidence type="ECO:0000256" key="6">
    <source>
        <dbReference type="ARBA" id="ARBA00022692"/>
    </source>
</evidence>
<evidence type="ECO:0000256" key="8">
    <source>
        <dbReference type="ARBA" id="ARBA00023136"/>
    </source>
</evidence>
<comment type="similarity">
    <text evidence="2">Belongs to the binding-protein-dependent transport system permease family. MalFG subfamily.</text>
</comment>
<evidence type="ECO:0000256" key="3">
    <source>
        <dbReference type="ARBA" id="ARBA00022448"/>
    </source>
</evidence>
<protein>
    <submittedName>
        <fullName evidence="11">Sugar ABC transporter permease</fullName>
    </submittedName>
</protein>
<evidence type="ECO:0000313" key="11">
    <source>
        <dbReference type="EMBL" id="QPC85245.1"/>
    </source>
</evidence>
<reference evidence="11 12" key="1">
    <citation type="submission" date="2020-02" db="EMBL/GenBank/DDBJ databases">
        <authorList>
            <person name="Zheng R.K."/>
            <person name="Sun C.M."/>
        </authorList>
    </citation>
    <scope>NUCLEOTIDE SEQUENCE [LARGE SCALE GENOMIC DNA]</scope>
    <source>
        <strain evidence="12">rifampicinis</strain>
    </source>
</reference>
<accession>A0A7S8IFZ6</accession>
<feature type="domain" description="ABC transmembrane type-1" evidence="10">
    <location>
        <begin position="81"/>
        <end position="297"/>
    </location>
</feature>
<evidence type="ECO:0000256" key="2">
    <source>
        <dbReference type="ARBA" id="ARBA00009047"/>
    </source>
</evidence>
<name>A0A7S8IFZ6_9CHLR</name>
<evidence type="ECO:0000256" key="7">
    <source>
        <dbReference type="ARBA" id="ARBA00022989"/>
    </source>
</evidence>
<organism evidence="11 12">
    <name type="scientific">Phototrophicus methaneseepsis</name>
    <dbReference type="NCBI Taxonomy" id="2710758"/>
    <lineage>
        <taxon>Bacteria</taxon>
        <taxon>Bacillati</taxon>
        <taxon>Chloroflexota</taxon>
        <taxon>Candidatus Thermofontia</taxon>
        <taxon>Phototrophicales</taxon>
        <taxon>Phototrophicaceae</taxon>
        <taxon>Phototrophicus</taxon>
    </lineage>
</organism>
<proteinExistence type="inferred from homology"/>
<evidence type="ECO:0000256" key="1">
    <source>
        <dbReference type="ARBA" id="ARBA00004651"/>
    </source>
</evidence>
<feature type="transmembrane region" description="Helical" evidence="9">
    <location>
        <begin position="173"/>
        <end position="196"/>
    </location>
</feature>
<evidence type="ECO:0000259" key="10">
    <source>
        <dbReference type="PROSITE" id="PS50928"/>
    </source>
</evidence>
<feature type="transmembrane region" description="Helical" evidence="9">
    <location>
        <begin position="217"/>
        <end position="239"/>
    </location>
</feature>
<dbReference type="AlphaFoldDB" id="A0A7S8IFZ6"/>
<dbReference type="Gene3D" id="1.10.3720.10">
    <property type="entry name" value="MetI-like"/>
    <property type="match status" value="1"/>
</dbReference>
<gene>
    <name evidence="11" type="ORF">G4Y79_17755</name>
</gene>
<dbReference type="GO" id="GO:0042956">
    <property type="term" value="P:maltodextrin transmembrane transport"/>
    <property type="evidence" value="ECO:0007669"/>
    <property type="project" value="TreeGrafter"/>
</dbReference>
<feature type="transmembrane region" description="Helical" evidence="9">
    <location>
        <begin position="117"/>
        <end position="139"/>
    </location>
</feature>
<dbReference type="GO" id="GO:0005886">
    <property type="term" value="C:plasma membrane"/>
    <property type="evidence" value="ECO:0007669"/>
    <property type="project" value="UniProtKB-SubCell"/>
</dbReference>
<evidence type="ECO:0000256" key="4">
    <source>
        <dbReference type="ARBA" id="ARBA00022475"/>
    </source>
</evidence>
<dbReference type="PANTHER" id="PTHR32243">
    <property type="entry name" value="MALTOSE TRANSPORT SYSTEM PERMEASE-RELATED"/>
    <property type="match status" value="1"/>
</dbReference>
<evidence type="ECO:0000313" key="12">
    <source>
        <dbReference type="Proteomes" id="UP000594468"/>
    </source>
</evidence>
<dbReference type="PANTHER" id="PTHR32243:SF50">
    <property type="entry name" value="MALTOSE_MALTODEXTRIN TRANSPORT SYSTEM PERMEASE PROTEIN MALG"/>
    <property type="match status" value="1"/>
</dbReference>
<feature type="transmembrane region" description="Helical" evidence="9">
    <location>
        <begin position="12"/>
        <end position="38"/>
    </location>
</feature>
<keyword evidence="4" id="KW-1003">Cell membrane</keyword>
<dbReference type="InterPro" id="IPR035906">
    <property type="entry name" value="MetI-like_sf"/>
</dbReference>
<dbReference type="KEGG" id="pmet:G4Y79_17755"/>
<evidence type="ECO:0000256" key="5">
    <source>
        <dbReference type="ARBA" id="ARBA00022597"/>
    </source>
</evidence>
<dbReference type="CDD" id="cd06261">
    <property type="entry name" value="TM_PBP2"/>
    <property type="match status" value="1"/>
</dbReference>
<feature type="transmembrane region" description="Helical" evidence="9">
    <location>
        <begin position="279"/>
        <end position="297"/>
    </location>
</feature>
<keyword evidence="3 9" id="KW-0813">Transport</keyword>
<dbReference type="EMBL" id="CP062983">
    <property type="protein sequence ID" value="QPC85245.1"/>
    <property type="molecule type" value="Genomic_DNA"/>
</dbReference>
<sequence>MVQSRSEAIVTLTFRMIVIVLALIFALFPVLFVVSSAFNPGGQLSTQSLIPRGIESADDLLTNFRALMVEETNLWPFWSWVRNSFIVAGTSTILSVFITALAAYSFSRFRFYGRRSLLLGVLLIQVFPNLLAMVALFLIMQEIGQLAESIPQALPFLAFIDWSWLRYFGLNSLGGLILVYMGGAMGVNTWLMKGFFDSIPRDIDESARVDGATHWQIFWQLIIPLVRPILAVVGILAFVNSFNEFVLARILLRDKENWTLMVGLYNFIDSDFNRDWGKFAAGALVAATPVVILYLALQDQIVGGLTAGSVKG</sequence>
<dbReference type="InterPro" id="IPR050901">
    <property type="entry name" value="BP-dep_ABC_trans_perm"/>
</dbReference>
<dbReference type="InterPro" id="IPR000515">
    <property type="entry name" value="MetI-like"/>
</dbReference>
<dbReference type="SUPFAM" id="SSF161098">
    <property type="entry name" value="MetI-like"/>
    <property type="match status" value="1"/>
</dbReference>
<dbReference type="Pfam" id="PF00528">
    <property type="entry name" value="BPD_transp_1"/>
    <property type="match status" value="1"/>
</dbReference>
<keyword evidence="6 9" id="KW-0812">Transmembrane</keyword>
<keyword evidence="7 9" id="KW-1133">Transmembrane helix</keyword>
<keyword evidence="8 9" id="KW-0472">Membrane</keyword>
<dbReference type="GO" id="GO:0015423">
    <property type="term" value="F:ABC-type maltose transporter activity"/>
    <property type="evidence" value="ECO:0007669"/>
    <property type="project" value="TreeGrafter"/>
</dbReference>
<dbReference type="Proteomes" id="UP000594468">
    <property type="component" value="Chromosome"/>
</dbReference>
<feature type="transmembrane region" description="Helical" evidence="9">
    <location>
        <begin position="85"/>
        <end position="105"/>
    </location>
</feature>
<keyword evidence="5" id="KW-0762">Sugar transport</keyword>
<dbReference type="PROSITE" id="PS50928">
    <property type="entry name" value="ABC_TM1"/>
    <property type="match status" value="1"/>
</dbReference>